<accession>A0A1Y6C7M0</accession>
<protein>
    <submittedName>
        <fullName evidence="2">Uncharacterized protein</fullName>
    </submittedName>
</protein>
<evidence type="ECO:0000256" key="1">
    <source>
        <dbReference type="SAM" id="SignalP"/>
    </source>
</evidence>
<dbReference type="AlphaFoldDB" id="A0A1Y6C7M0"/>
<feature type="chain" id="PRO_5012215739" evidence="1">
    <location>
        <begin position="20"/>
        <end position="155"/>
    </location>
</feature>
<dbReference type="EMBL" id="FWZT01000012">
    <property type="protein sequence ID" value="SMF41072.1"/>
    <property type="molecule type" value="Genomic_DNA"/>
</dbReference>
<evidence type="ECO:0000313" key="3">
    <source>
        <dbReference type="Proteomes" id="UP000192907"/>
    </source>
</evidence>
<organism evidence="2 3">
    <name type="scientific">Pseudobacteriovorax antillogorgiicola</name>
    <dbReference type="NCBI Taxonomy" id="1513793"/>
    <lineage>
        <taxon>Bacteria</taxon>
        <taxon>Pseudomonadati</taxon>
        <taxon>Bdellovibrionota</taxon>
        <taxon>Oligoflexia</taxon>
        <taxon>Oligoflexales</taxon>
        <taxon>Pseudobacteriovoracaceae</taxon>
        <taxon>Pseudobacteriovorax</taxon>
    </lineage>
</organism>
<reference evidence="3" key="1">
    <citation type="submission" date="2017-04" db="EMBL/GenBank/DDBJ databases">
        <authorList>
            <person name="Varghese N."/>
            <person name="Submissions S."/>
        </authorList>
    </citation>
    <scope>NUCLEOTIDE SEQUENCE [LARGE SCALE GENOMIC DNA]</scope>
    <source>
        <strain evidence="3">RKEM611</strain>
    </source>
</reference>
<name>A0A1Y6C7M0_9BACT</name>
<gene>
    <name evidence="2" type="ORF">SAMN06296036_112131</name>
</gene>
<sequence length="155" mass="17007">MIKVLATATLLISSFNASASNASPMITKLNSTGYVPIEHMQQTKCELYQNRVVITNTFASGYKLVETKRIRLKGSLISLFRDAANEREVRKENLLCDAPSTSVILHQTAADEISNDVNIFSTGGCGEDFVRRVGPASTTLKNIIATYCPKTHQPQ</sequence>
<evidence type="ECO:0000313" key="2">
    <source>
        <dbReference type="EMBL" id="SMF41072.1"/>
    </source>
</evidence>
<dbReference type="Proteomes" id="UP000192907">
    <property type="component" value="Unassembled WGS sequence"/>
</dbReference>
<keyword evidence="3" id="KW-1185">Reference proteome</keyword>
<feature type="signal peptide" evidence="1">
    <location>
        <begin position="1"/>
        <end position="19"/>
    </location>
</feature>
<dbReference type="RefSeq" id="WP_132320539.1">
    <property type="nucleotide sequence ID" value="NZ_FWZT01000012.1"/>
</dbReference>
<keyword evidence="1" id="KW-0732">Signal</keyword>
<proteinExistence type="predicted"/>